<evidence type="ECO:0000256" key="3">
    <source>
        <dbReference type="ARBA" id="ARBA00022833"/>
    </source>
</evidence>
<evidence type="ECO:0000313" key="7">
    <source>
        <dbReference type="Proteomes" id="UP001303473"/>
    </source>
</evidence>
<feature type="region of interest" description="Disordered" evidence="4">
    <location>
        <begin position="496"/>
        <end position="527"/>
    </location>
</feature>
<keyword evidence="3" id="KW-0862">Zinc</keyword>
<dbReference type="InterPro" id="IPR019786">
    <property type="entry name" value="Zinc_finger_PHD-type_CS"/>
</dbReference>
<dbReference type="PROSITE" id="PS01359">
    <property type="entry name" value="ZF_PHD_1"/>
    <property type="match status" value="1"/>
</dbReference>
<dbReference type="AlphaFoldDB" id="A0AAN6S9R6"/>
<dbReference type="SUPFAM" id="SSF57903">
    <property type="entry name" value="FYVE/PHD zinc finger"/>
    <property type="match status" value="1"/>
</dbReference>
<evidence type="ECO:0000256" key="4">
    <source>
        <dbReference type="SAM" id="MobiDB-lite"/>
    </source>
</evidence>
<comment type="caution">
    <text evidence="6">The sequence shown here is derived from an EMBL/GenBank/DDBJ whole genome shotgun (WGS) entry which is preliminary data.</text>
</comment>
<gene>
    <name evidence="6" type="ORF">QBC46DRAFT_415272</name>
</gene>
<dbReference type="InterPro" id="IPR011011">
    <property type="entry name" value="Znf_FYVE_PHD"/>
</dbReference>
<dbReference type="InterPro" id="IPR013083">
    <property type="entry name" value="Znf_RING/FYVE/PHD"/>
</dbReference>
<reference evidence="7" key="1">
    <citation type="journal article" date="2023" name="Mol. Phylogenet. Evol.">
        <title>Genome-scale phylogeny and comparative genomics of the fungal order Sordariales.</title>
        <authorList>
            <person name="Hensen N."/>
            <person name="Bonometti L."/>
            <person name="Westerberg I."/>
            <person name="Brannstrom I.O."/>
            <person name="Guillou S."/>
            <person name="Cros-Aarteil S."/>
            <person name="Calhoun S."/>
            <person name="Haridas S."/>
            <person name="Kuo A."/>
            <person name="Mondo S."/>
            <person name="Pangilinan J."/>
            <person name="Riley R."/>
            <person name="LaButti K."/>
            <person name="Andreopoulos B."/>
            <person name="Lipzen A."/>
            <person name="Chen C."/>
            <person name="Yan M."/>
            <person name="Daum C."/>
            <person name="Ng V."/>
            <person name="Clum A."/>
            <person name="Steindorff A."/>
            <person name="Ohm R.A."/>
            <person name="Martin F."/>
            <person name="Silar P."/>
            <person name="Natvig D.O."/>
            <person name="Lalanne C."/>
            <person name="Gautier V."/>
            <person name="Ament-Velasquez S.L."/>
            <person name="Kruys A."/>
            <person name="Hutchinson M.I."/>
            <person name="Powell A.J."/>
            <person name="Barry K."/>
            <person name="Miller A.N."/>
            <person name="Grigoriev I.V."/>
            <person name="Debuchy R."/>
            <person name="Gladieux P."/>
            <person name="Hiltunen Thoren M."/>
            <person name="Johannesson H."/>
        </authorList>
    </citation>
    <scope>NUCLEOTIDE SEQUENCE [LARGE SCALE GENOMIC DNA]</scope>
    <source>
        <strain evidence="7">CBS 340.73</strain>
    </source>
</reference>
<dbReference type="Proteomes" id="UP001303473">
    <property type="component" value="Unassembled WGS sequence"/>
</dbReference>
<keyword evidence="7" id="KW-1185">Reference proteome</keyword>
<dbReference type="CDD" id="cd15489">
    <property type="entry name" value="PHD_SF"/>
    <property type="match status" value="1"/>
</dbReference>
<dbReference type="EMBL" id="MU853752">
    <property type="protein sequence ID" value="KAK3946292.1"/>
    <property type="molecule type" value="Genomic_DNA"/>
</dbReference>
<evidence type="ECO:0000256" key="2">
    <source>
        <dbReference type="ARBA" id="ARBA00022771"/>
    </source>
</evidence>
<keyword evidence="1" id="KW-0479">Metal-binding</keyword>
<protein>
    <recommendedName>
        <fullName evidence="5">Zinc finger PHD-type domain-containing protein</fullName>
    </recommendedName>
</protein>
<dbReference type="Gene3D" id="3.30.40.10">
    <property type="entry name" value="Zinc/RING finger domain, C3HC4 (zinc finger)"/>
    <property type="match status" value="1"/>
</dbReference>
<dbReference type="GO" id="GO:0008270">
    <property type="term" value="F:zinc ion binding"/>
    <property type="evidence" value="ECO:0007669"/>
    <property type="project" value="UniProtKB-KW"/>
</dbReference>
<proteinExistence type="predicted"/>
<evidence type="ECO:0000259" key="5">
    <source>
        <dbReference type="SMART" id="SM00249"/>
    </source>
</evidence>
<evidence type="ECO:0000313" key="6">
    <source>
        <dbReference type="EMBL" id="KAK3946292.1"/>
    </source>
</evidence>
<name>A0AAN6S9R6_9PEZI</name>
<feature type="region of interest" description="Disordered" evidence="4">
    <location>
        <begin position="25"/>
        <end position="49"/>
    </location>
</feature>
<accession>A0AAN6S9R6</accession>
<evidence type="ECO:0000256" key="1">
    <source>
        <dbReference type="ARBA" id="ARBA00022723"/>
    </source>
</evidence>
<feature type="compositionally biased region" description="Low complexity" evidence="4">
    <location>
        <begin position="512"/>
        <end position="523"/>
    </location>
</feature>
<feature type="region of interest" description="Disordered" evidence="4">
    <location>
        <begin position="662"/>
        <end position="682"/>
    </location>
</feature>
<dbReference type="InterPro" id="IPR001965">
    <property type="entry name" value="Znf_PHD"/>
</dbReference>
<dbReference type="CDD" id="cd21552">
    <property type="entry name" value="VEFS-box_ctSUZ12-like"/>
    <property type="match status" value="1"/>
</dbReference>
<feature type="domain" description="Zinc finger PHD-type" evidence="5">
    <location>
        <begin position="684"/>
        <end position="734"/>
    </location>
</feature>
<keyword evidence="2" id="KW-0863">Zinc-finger</keyword>
<dbReference type="SMART" id="SM00249">
    <property type="entry name" value="PHD"/>
    <property type="match status" value="1"/>
</dbReference>
<organism evidence="6 7">
    <name type="scientific">Diplogelasinospora grovesii</name>
    <dbReference type="NCBI Taxonomy" id="303347"/>
    <lineage>
        <taxon>Eukaryota</taxon>
        <taxon>Fungi</taxon>
        <taxon>Dikarya</taxon>
        <taxon>Ascomycota</taxon>
        <taxon>Pezizomycotina</taxon>
        <taxon>Sordariomycetes</taxon>
        <taxon>Sordariomycetidae</taxon>
        <taxon>Sordariales</taxon>
        <taxon>Diplogelasinosporaceae</taxon>
        <taxon>Diplogelasinospora</taxon>
    </lineage>
</organism>
<sequence>MTGINRRTRKLPFLHRNWTAATNHWNAKMGNKASSQSRDAGDKFVGQDDQCQRAVKRRRLENKGLDGFPLFEGYGNTPRALRIEILKIIHKDSPRVKNGILNGLIAPNVRDMTQVKVRCKIMICGHKHGKEVVLHVDSQLCSINIFKNPAGSAPMARFSDIKPFHIPEDKILLERDDDAVFGLANIYTVLIELESAGDPNWPPVDLIPANALNDEDAFYSRGIPPRYWSLNANIPDLLNSRNRKTIKLSLKKSPDNDLLTNFHMDVDVRWYMPVSSQLTGAIKEKDILPSITVFDPFEPIQPPLVNVNLNGINGVNGHHEFQQIVNGELDRLVNGNVNGQLVTEQADDLAEGELTPSRSRRTRQEINYNVKQMWNTAIGKETRKRRRGDDEIFQPDEHTITYNLPPETVQTDRLGCLLCGAENERIAQLRAHYLSHPQYDFTFDHRAKGGCVVTVTPNPDYTGPSFRPTVYQLGLPVKPLDLEKYVDGDSSWITARLGPEDGRDLGQGDPGQKPQQPKTTQKPAPKRIQKKLLVPNIKQPLFEPLSKARLVPGTEIRQNPVVDSWLIQKHRDNIKDFVDVSPAEQEYMMAWDAFILRKHLSTTQYLPRVLLEFVKGRLPWFLAKRHRLVELSKHTSILLLQGAVGEAVVFELTGLLNDAQAQNPVVEPEPEPERQEAPRPNSTGCVACGNAVSVPSMLICANKQCNKRLYHKKCVEDSEEAEPKGQRWTCGTCSQK</sequence>